<reference evidence="4" key="1">
    <citation type="journal article" date="2019" name="Int. J. Syst. Evol. Microbiol.">
        <title>The Global Catalogue of Microorganisms (GCM) 10K type strain sequencing project: providing services to taxonomists for standard genome sequencing and annotation.</title>
        <authorList>
            <consortium name="The Broad Institute Genomics Platform"/>
            <consortium name="The Broad Institute Genome Sequencing Center for Infectious Disease"/>
            <person name="Wu L."/>
            <person name="Ma J."/>
        </authorList>
    </citation>
    <scope>NUCLEOTIDE SEQUENCE [LARGE SCALE GENOMIC DNA]</scope>
    <source>
        <strain evidence="4">NBRC 110044</strain>
    </source>
</reference>
<accession>A0ABQ5YJL9</accession>
<evidence type="ECO:0000256" key="1">
    <source>
        <dbReference type="SAM" id="MobiDB-lite"/>
    </source>
</evidence>
<feature type="signal peptide" evidence="2">
    <location>
        <begin position="1"/>
        <end position="20"/>
    </location>
</feature>
<organism evidence="3 4">
    <name type="scientific">Chitinimonas prasina</name>
    <dbReference type="NCBI Taxonomy" id="1434937"/>
    <lineage>
        <taxon>Bacteria</taxon>
        <taxon>Pseudomonadati</taxon>
        <taxon>Pseudomonadota</taxon>
        <taxon>Betaproteobacteria</taxon>
        <taxon>Neisseriales</taxon>
        <taxon>Chitinibacteraceae</taxon>
        <taxon>Chitinimonas</taxon>
    </lineage>
</organism>
<gene>
    <name evidence="3" type="ORF">GCM10007907_22760</name>
</gene>
<proteinExistence type="predicted"/>
<dbReference type="InterPro" id="IPR029058">
    <property type="entry name" value="AB_hydrolase_fold"/>
</dbReference>
<evidence type="ECO:0000313" key="3">
    <source>
        <dbReference type="EMBL" id="GLR13486.1"/>
    </source>
</evidence>
<comment type="caution">
    <text evidence="3">The sequence shown here is derived from an EMBL/GenBank/DDBJ whole genome shotgun (WGS) entry which is preliminary data.</text>
</comment>
<name>A0ABQ5YJL9_9NEIS</name>
<keyword evidence="2" id="KW-0732">Signal</keyword>
<dbReference type="PROSITE" id="PS51257">
    <property type="entry name" value="PROKAR_LIPOPROTEIN"/>
    <property type="match status" value="1"/>
</dbReference>
<feature type="region of interest" description="Disordered" evidence="1">
    <location>
        <begin position="26"/>
        <end position="48"/>
    </location>
</feature>
<feature type="chain" id="PRO_5046694100" evidence="2">
    <location>
        <begin position="21"/>
        <end position="520"/>
    </location>
</feature>
<evidence type="ECO:0000313" key="4">
    <source>
        <dbReference type="Proteomes" id="UP001156706"/>
    </source>
</evidence>
<keyword evidence="4" id="KW-1185">Reference proteome</keyword>
<dbReference type="RefSeq" id="WP_284196587.1">
    <property type="nucleotide sequence ID" value="NZ_BSOG01000002.1"/>
</dbReference>
<dbReference type="EMBL" id="BSOG01000002">
    <property type="protein sequence ID" value="GLR13486.1"/>
    <property type="molecule type" value="Genomic_DNA"/>
</dbReference>
<dbReference type="SUPFAM" id="SSF53474">
    <property type="entry name" value="alpha/beta-Hydrolases"/>
    <property type="match status" value="1"/>
</dbReference>
<dbReference type="Proteomes" id="UP001156706">
    <property type="component" value="Unassembled WGS sequence"/>
</dbReference>
<dbReference type="Gene3D" id="3.40.50.1820">
    <property type="entry name" value="alpha/beta hydrolase"/>
    <property type="match status" value="1"/>
</dbReference>
<dbReference type="InterPro" id="IPR001563">
    <property type="entry name" value="Peptidase_S10"/>
</dbReference>
<dbReference type="Pfam" id="PF00450">
    <property type="entry name" value="Peptidase_S10"/>
    <property type="match status" value="1"/>
</dbReference>
<sequence length="520" mass="55516">MPVSLKPTHSYLLAITLALAACGGGGGGGSTPTQPTQPGNPADRGFSDPLAYSSSGNASLSVANEGAALTHHSLNLGGRVIDYTATAGHLIASHPQTSQPKAAFFYVAYTAKNQDVRTRPVTFFYNGGPGSASVWLHLGSYGPKRLQVGYPATSQPQPFPLVDNQESLLDTSDLVFVDAIGAGLSQAIAPHTNQTFWGVDADAEAFRDFVTRYLAVNQRTASPKFILGESYGGVRSSVLADLLEAAGTRMNGVILLSPILNYYSNCAVYSPGEANCTGFLPTYANTGAHFRLTNPAQTDYAAYAQQVRSYAASTYSPAVANWLGSRLPPSNNLVDQLVGLTGARANLWQANLSLHPNTYQFQLITGTVLGRYDARVTAPQGSALASEGDPSSTFITSSFASTIRSYLTSQLKYTAQTSYAISSNAIQSWNWQHDGQDLPDTLPDLAAALQQNPNLKIMVLHGYNDLATPFHQTELDLARLGNVPGLRIHNYEGGHMMYLDDASRVRTKADLAAFYASSLN</sequence>
<protein>
    <submittedName>
        <fullName evidence="3">Lipoprotein</fullName>
    </submittedName>
</protein>
<evidence type="ECO:0000256" key="2">
    <source>
        <dbReference type="SAM" id="SignalP"/>
    </source>
</evidence>
<keyword evidence="3" id="KW-0449">Lipoprotein</keyword>